<name>A0A2J6STC9_9HELO</name>
<evidence type="ECO:0000313" key="3">
    <source>
        <dbReference type="Proteomes" id="UP000235371"/>
    </source>
</evidence>
<organism evidence="2 3">
    <name type="scientific">Hyaloscypha bicolor E</name>
    <dbReference type="NCBI Taxonomy" id="1095630"/>
    <lineage>
        <taxon>Eukaryota</taxon>
        <taxon>Fungi</taxon>
        <taxon>Dikarya</taxon>
        <taxon>Ascomycota</taxon>
        <taxon>Pezizomycotina</taxon>
        <taxon>Leotiomycetes</taxon>
        <taxon>Helotiales</taxon>
        <taxon>Hyaloscyphaceae</taxon>
        <taxon>Hyaloscypha</taxon>
        <taxon>Hyaloscypha bicolor</taxon>
    </lineage>
</organism>
<dbReference type="PANTHER" id="PTHR32487">
    <property type="entry name" value="3-OXO-DELTA(4,5)-STEROID 5-BETA-REDUCTASE"/>
    <property type="match status" value="1"/>
</dbReference>
<dbReference type="AlphaFoldDB" id="A0A2J6STC9"/>
<dbReference type="GeneID" id="36593271"/>
<evidence type="ECO:0000313" key="2">
    <source>
        <dbReference type="EMBL" id="PMD53997.1"/>
    </source>
</evidence>
<dbReference type="STRING" id="1095630.A0A2J6STC9"/>
<dbReference type="RefSeq" id="XP_024730901.1">
    <property type="nucleotide sequence ID" value="XM_024885194.1"/>
</dbReference>
<proteinExistence type="predicted"/>
<dbReference type="CDD" id="cd08948">
    <property type="entry name" value="5beta-POR_like_SDR_a"/>
    <property type="match status" value="1"/>
</dbReference>
<dbReference type="SUPFAM" id="SSF51735">
    <property type="entry name" value="NAD(P)-binding Rossmann-fold domains"/>
    <property type="match status" value="1"/>
</dbReference>
<dbReference type="Gene3D" id="3.40.50.720">
    <property type="entry name" value="NAD(P)-binding Rossmann-like Domain"/>
    <property type="match status" value="1"/>
</dbReference>
<keyword evidence="3" id="KW-1185">Reference proteome</keyword>
<reference evidence="2 3" key="1">
    <citation type="submission" date="2016-04" db="EMBL/GenBank/DDBJ databases">
        <title>A degradative enzymes factory behind the ericoid mycorrhizal symbiosis.</title>
        <authorList>
            <consortium name="DOE Joint Genome Institute"/>
            <person name="Martino E."/>
            <person name="Morin E."/>
            <person name="Grelet G."/>
            <person name="Kuo A."/>
            <person name="Kohler A."/>
            <person name="Daghino S."/>
            <person name="Barry K."/>
            <person name="Choi C."/>
            <person name="Cichocki N."/>
            <person name="Clum A."/>
            <person name="Copeland A."/>
            <person name="Hainaut M."/>
            <person name="Haridas S."/>
            <person name="Labutti K."/>
            <person name="Lindquist E."/>
            <person name="Lipzen A."/>
            <person name="Khouja H.-R."/>
            <person name="Murat C."/>
            <person name="Ohm R."/>
            <person name="Olson A."/>
            <person name="Spatafora J."/>
            <person name="Veneault-Fourrey C."/>
            <person name="Henrissat B."/>
            <person name="Grigoriev I."/>
            <person name="Martin F."/>
            <person name="Perotto S."/>
        </authorList>
    </citation>
    <scope>NUCLEOTIDE SEQUENCE [LARGE SCALE GENOMIC DNA]</scope>
    <source>
        <strain evidence="2 3">E</strain>
    </source>
</reference>
<dbReference type="EMBL" id="KZ613866">
    <property type="protein sequence ID" value="PMD53997.1"/>
    <property type="molecule type" value="Genomic_DNA"/>
</dbReference>
<dbReference type="InParanoid" id="A0A2J6STC9"/>
<dbReference type="PANTHER" id="PTHR32487:SF8">
    <property type="entry name" value="NAD-DEPENDENT EPIMERASE_DEHYDRATASE DOMAIN-CONTAINING PROTEIN"/>
    <property type="match status" value="1"/>
</dbReference>
<dbReference type="Proteomes" id="UP000235371">
    <property type="component" value="Unassembled WGS sequence"/>
</dbReference>
<sequence>MSKSALVFGASGVSGWAFVNELLHDYPRPGIWKRINALTNRPLSQTSTLWPADSRLKLVAGIDLLNGSQEVLASSMSEIEGIDEVTHVYYLAYKASLDLEKEYKDAEAMFRRSIIAIDRVSSALEFIVLQTGSKTYGCHLLSQRSSINMPLPLSESHERLPSPHAEQLFYHAQLDFLSSYAKGKTWNWCETRPDIIVGFVPNRSFYSLATSLGIFLALWKEVDGEGARCPFPGSEGGWEALWNQGSSDMLARQAIHLSLTLPRERKGEAFNVADEKAPGSWKMKWPDICSHFELQGAPPPKEGTAIEVRRYIEDHMDAWKGMERKYGLKSGIVDSIFWSRRFEFACLSLFDFDRQFDMRRIYGSGFEEERTTKETWGSVFDRMKRANIIPS</sequence>
<accession>A0A2J6STC9</accession>
<dbReference type="InterPro" id="IPR055222">
    <property type="entry name" value="PRISE-like_Rossmann-fold"/>
</dbReference>
<dbReference type="InterPro" id="IPR036291">
    <property type="entry name" value="NAD(P)-bd_dom_sf"/>
</dbReference>
<gene>
    <name evidence="2" type="ORF">K444DRAFT_646386</name>
</gene>
<evidence type="ECO:0000259" key="1">
    <source>
        <dbReference type="Pfam" id="PF22917"/>
    </source>
</evidence>
<protein>
    <recommendedName>
        <fullName evidence="1">PRISE-like Rossmann-fold domain-containing protein</fullName>
    </recommendedName>
</protein>
<dbReference type="OrthoDB" id="1731983at2759"/>
<dbReference type="Pfam" id="PF22917">
    <property type="entry name" value="PRISE"/>
    <property type="match status" value="1"/>
</dbReference>
<feature type="domain" description="PRISE-like Rossmann-fold" evidence="1">
    <location>
        <begin position="5"/>
        <end position="390"/>
    </location>
</feature>